<accession>A0A5Q0BMT8</accession>
<feature type="domain" description="ATP-grasp" evidence="2">
    <location>
        <begin position="85"/>
        <end position="276"/>
    </location>
</feature>
<dbReference type="InParanoid" id="A0A5Q0BMT8"/>
<dbReference type="InterPro" id="IPR011761">
    <property type="entry name" value="ATP-grasp"/>
</dbReference>
<dbReference type="AlphaFoldDB" id="A0A5Q0BMT8"/>
<dbReference type="PROSITE" id="PS50975">
    <property type="entry name" value="ATP_GRASP"/>
    <property type="match status" value="1"/>
</dbReference>
<dbReference type="InterPro" id="IPR016677">
    <property type="entry name" value="UCP016817_carboligase"/>
</dbReference>
<dbReference type="Proteomes" id="UP000325755">
    <property type="component" value="Chromosome"/>
</dbReference>
<keyword evidence="1" id="KW-0067">ATP-binding</keyword>
<keyword evidence="1" id="KW-0547">Nucleotide-binding</keyword>
<dbReference type="RefSeq" id="WP_153250423.1">
    <property type="nucleotide sequence ID" value="NZ_CP044205.1"/>
</dbReference>
<keyword evidence="4" id="KW-1185">Reference proteome</keyword>
<dbReference type="EMBL" id="CP044205">
    <property type="protein sequence ID" value="QFY44462.1"/>
    <property type="molecule type" value="Genomic_DNA"/>
</dbReference>
<sequence length="370" mass="40403">MMARSLARAGIRANAIDRFGDADLCAYVNRHVRLDLNEEQALQQTVDLLAPPGCGHGLIIGSGVDMYPQRVRRFAEGRTLLGNSPEILAQINTPSAFFELLDRLSIAYPETSCLPPVNADGWLFKRGCSEGGKGVAFCAPKHLVPTDNRAPNISYGYFQRYIPGEAMSALFLAHAGRAQVFGFNTLWCETTPDTPFLFAGAVSCADLTHAQRDQVCDYIERIVAACALVGLNSLDFVLDQGRVRVLELNPRPSATLMLYDELLPEGLMWMHIQACRGNVAQAWAKDGRVRAFRIVYAPRAMIVPFGFSWPAWCFDRPDAGARIAGNEPLCTITTQHTVLKISDAASAAILLEQRALALLASLGDCSCAIN</sequence>
<organism evidence="3 4">
    <name type="scientific">Candidatus Methylospira mobilis</name>
    <dbReference type="NCBI Taxonomy" id="1808979"/>
    <lineage>
        <taxon>Bacteria</taxon>
        <taxon>Pseudomonadati</taxon>
        <taxon>Pseudomonadota</taxon>
        <taxon>Gammaproteobacteria</taxon>
        <taxon>Methylococcales</taxon>
        <taxon>Methylococcaceae</taxon>
        <taxon>Candidatus Methylospira</taxon>
    </lineage>
</organism>
<name>A0A5Q0BMT8_9GAMM</name>
<evidence type="ECO:0000313" key="3">
    <source>
        <dbReference type="EMBL" id="QFY44462.1"/>
    </source>
</evidence>
<evidence type="ECO:0000259" key="2">
    <source>
        <dbReference type="PROSITE" id="PS50975"/>
    </source>
</evidence>
<evidence type="ECO:0000256" key="1">
    <source>
        <dbReference type="PROSITE-ProRule" id="PRU00409"/>
    </source>
</evidence>
<dbReference type="InterPro" id="IPR003806">
    <property type="entry name" value="ATP-grasp_PylC-type"/>
</dbReference>
<evidence type="ECO:0000313" key="4">
    <source>
        <dbReference type="Proteomes" id="UP000325755"/>
    </source>
</evidence>
<gene>
    <name evidence="3" type="ORF">F6R98_19025</name>
</gene>
<dbReference type="SUPFAM" id="SSF56059">
    <property type="entry name" value="Glutathione synthetase ATP-binding domain-like"/>
    <property type="match status" value="1"/>
</dbReference>
<dbReference type="GO" id="GO:0046872">
    <property type="term" value="F:metal ion binding"/>
    <property type="evidence" value="ECO:0007669"/>
    <property type="project" value="InterPro"/>
</dbReference>
<dbReference type="Pfam" id="PF02655">
    <property type="entry name" value="ATP-grasp_3"/>
    <property type="match status" value="1"/>
</dbReference>
<protein>
    <submittedName>
        <fullName evidence="3">ATP-grasp domain-containing protein</fullName>
    </submittedName>
</protein>
<dbReference type="PIRSF" id="PIRSF016817">
    <property type="entry name" value="UCP016817_carboligase"/>
    <property type="match status" value="1"/>
</dbReference>
<dbReference type="GO" id="GO:0005524">
    <property type="term" value="F:ATP binding"/>
    <property type="evidence" value="ECO:0007669"/>
    <property type="project" value="UniProtKB-UniRule"/>
</dbReference>
<dbReference type="KEGG" id="mmob:F6R98_19025"/>
<dbReference type="Gene3D" id="3.30.470.20">
    <property type="entry name" value="ATP-grasp fold, B domain"/>
    <property type="match status" value="1"/>
</dbReference>
<proteinExistence type="predicted"/>
<dbReference type="OrthoDB" id="5572734at2"/>
<reference evidence="3 4" key="1">
    <citation type="submission" date="2019-09" db="EMBL/GenBank/DDBJ databases">
        <title>Ecophysiology of the spiral-shaped methanotroph Methylospira mobilis as revealed by the complete genome sequence.</title>
        <authorList>
            <person name="Oshkin I.Y."/>
            <person name="Dedysh S.N."/>
            <person name="Miroshnikov K."/>
            <person name="Danilova O.V."/>
            <person name="Hakobyan A."/>
            <person name="Liesack W."/>
        </authorList>
    </citation>
    <scope>NUCLEOTIDE SEQUENCE [LARGE SCALE GENOMIC DNA]</scope>
    <source>
        <strain evidence="3 4">Shm1</strain>
    </source>
</reference>